<keyword evidence="1" id="KW-1133">Transmembrane helix</keyword>
<sequence>MYRNKIVAVWAIVAVLAILALGIGVFATTRDNPPAGAQTVAEAIGGGVLQNDNSAAPSNIDEERMYSLAEALGIPPESMPRDMLESANRSESRGTMIQVLRKAIEQGVLNDEEAAVILKAFDLGLVNPAVDTIVAESSPAQ</sequence>
<gene>
    <name evidence="2" type="ORF">COM45_11000</name>
</gene>
<accession>A0A2A4AIC6</accession>
<evidence type="ECO:0000313" key="2">
    <source>
        <dbReference type="EMBL" id="PCC82219.1"/>
    </source>
</evidence>
<feature type="transmembrane region" description="Helical" evidence="1">
    <location>
        <begin position="7"/>
        <end position="27"/>
    </location>
</feature>
<keyword evidence="1" id="KW-0812">Transmembrane</keyword>
<reference evidence="2 3" key="1">
    <citation type="submission" date="2017-09" db="EMBL/GenBank/DDBJ databases">
        <title>Draft Genome Sequence of Corynebacterium accolens AH4003.</title>
        <authorList>
            <person name="Chen Y."/>
            <person name="Oosthuysen W.F."/>
            <person name="Kelley S."/>
            <person name="Horswill A."/>
        </authorList>
    </citation>
    <scope>NUCLEOTIDE SEQUENCE [LARGE SCALE GENOMIC DNA]</scope>
    <source>
        <strain evidence="2 3">AH4003</strain>
    </source>
</reference>
<evidence type="ECO:0000313" key="3">
    <source>
        <dbReference type="Proteomes" id="UP000218690"/>
    </source>
</evidence>
<dbReference type="EMBL" id="NWBP01000033">
    <property type="protein sequence ID" value="PCC82219.1"/>
    <property type="molecule type" value="Genomic_DNA"/>
</dbReference>
<dbReference type="AlphaFoldDB" id="A0A2A4AIC6"/>
<evidence type="ECO:0000256" key="1">
    <source>
        <dbReference type="SAM" id="Phobius"/>
    </source>
</evidence>
<keyword evidence="1" id="KW-0472">Membrane</keyword>
<name>A0A2A4AIC6_9CORY</name>
<organism evidence="2 3">
    <name type="scientific">Corynebacterium accolens</name>
    <dbReference type="NCBI Taxonomy" id="38284"/>
    <lineage>
        <taxon>Bacteria</taxon>
        <taxon>Bacillati</taxon>
        <taxon>Actinomycetota</taxon>
        <taxon>Actinomycetes</taxon>
        <taxon>Mycobacteriales</taxon>
        <taxon>Corynebacteriaceae</taxon>
        <taxon>Corynebacterium</taxon>
    </lineage>
</organism>
<proteinExistence type="predicted"/>
<protein>
    <submittedName>
        <fullName evidence="2">Uncharacterized protein</fullName>
    </submittedName>
</protein>
<dbReference type="Proteomes" id="UP000218690">
    <property type="component" value="Unassembled WGS sequence"/>
</dbReference>
<comment type="caution">
    <text evidence="2">The sequence shown here is derived from an EMBL/GenBank/DDBJ whole genome shotgun (WGS) entry which is preliminary data.</text>
</comment>